<dbReference type="PANTHER" id="PTHR33375:SF1">
    <property type="entry name" value="CHROMOSOME-PARTITIONING PROTEIN PARB-RELATED"/>
    <property type="match status" value="1"/>
</dbReference>
<comment type="caution">
    <text evidence="2">The sequence shown here is derived from an EMBL/GenBank/DDBJ whole genome shotgun (WGS) entry which is preliminary data.</text>
</comment>
<dbReference type="CDD" id="cd16387">
    <property type="entry name" value="ParB_N_Srx"/>
    <property type="match status" value="1"/>
</dbReference>
<dbReference type="Pfam" id="PF02195">
    <property type="entry name" value="ParB_N"/>
    <property type="match status" value="1"/>
</dbReference>
<evidence type="ECO:0000259" key="1">
    <source>
        <dbReference type="SMART" id="SM00470"/>
    </source>
</evidence>
<dbReference type="Proteomes" id="UP000189670">
    <property type="component" value="Unassembled WGS sequence"/>
</dbReference>
<dbReference type="Gene3D" id="3.90.1530.10">
    <property type="entry name" value="Conserved hypothetical protein from pyrococcus furiosus pfu- 392566-001, ParB domain"/>
    <property type="match status" value="1"/>
</dbReference>
<dbReference type="EMBL" id="ATBP01000380">
    <property type="protein sequence ID" value="ETR70724.1"/>
    <property type="molecule type" value="Genomic_DNA"/>
</dbReference>
<evidence type="ECO:0000313" key="2">
    <source>
        <dbReference type="EMBL" id="ETR70724.1"/>
    </source>
</evidence>
<protein>
    <submittedName>
        <fullName evidence="2">ParB domain-containing protein nuclease</fullName>
    </submittedName>
</protein>
<proteinExistence type="predicted"/>
<dbReference type="SUPFAM" id="SSF109709">
    <property type="entry name" value="KorB DNA-binding domain-like"/>
    <property type="match status" value="1"/>
</dbReference>
<sequence length="324" mass="36535">MFDIAAMSLEQVELQTIDLTDSFFQISLPKNLTLLCQSIEKIGVMHPPVLQKHTVTTASYRVISGFQRVFACQELGLSKIPVHVMGSDVSLLDCAKWAIADNISQRTLSPLEQSKALALIENTMPPNLSIGDIAQSLGLPSTKKAMDKIRPLCHMPDFIQQGIVHEYIALPIAHSIAQLPETDACSYTQLFKQLKAGINVQREILSTCDEIARRDHKQVPEILAPVQSILTQFADDRQQRIQSTRLFFKAQRFPSLTDMEKRVTAQIMKLNFKSQIQLIPPPYFENKSWRVEINFKDIDELSQSLANVLSRTDAINHLIKQDAL</sequence>
<dbReference type="GO" id="GO:0005694">
    <property type="term" value="C:chromosome"/>
    <property type="evidence" value="ECO:0007669"/>
    <property type="project" value="TreeGrafter"/>
</dbReference>
<dbReference type="AlphaFoldDB" id="A0A1V1P7G1"/>
<gene>
    <name evidence="2" type="ORF">OMM_03035</name>
</gene>
<accession>A0A1V1P7G1</accession>
<dbReference type="SMART" id="SM00470">
    <property type="entry name" value="ParB"/>
    <property type="match status" value="1"/>
</dbReference>
<reference evidence="3" key="1">
    <citation type="submission" date="2012-11" db="EMBL/GenBank/DDBJ databases">
        <authorList>
            <person name="Lucero-Rivera Y.E."/>
            <person name="Tovar-Ramirez D."/>
        </authorList>
    </citation>
    <scope>NUCLEOTIDE SEQUENCE [LARGE SCALE GENOMIC DNA]</scope>
    <source>
        <strain evidence="3">Araruama</strain>
    </source>
</reference>
<evidence type="ECO:0000313" key="3">
    <source>
        <dbReference type="Proteomes" id="UP000189670"/>
    </source>
</evidence>
<dbReference type="InterPro" id="IPR050336">
    <property type="entry name" value="Chromosome_partition/occlusion"/>
</dbReference>
<dbReference type="InterPro" id="IPR003115">
    <property type="entry name" value="ParB_N"/>
</dbReference>
<feature type="domain" description="ParB-like N-terminal" evidence="1">
    <location>
        <begin position="10"/>
        <end position="103"/>
    </location>
</feature>
<dbReference type="GO" id="GO:0007059">
    <property type="term" value="P:chromosome segregation"/>
    <property type="evidence" value="ECO:0007669"/>
    <property type="project" value="TreeGrafter"/>
</dbReference>
<dbReference type="InterPro" id="IPR036086">
    <property type="entry name" value="ParB/Sulfiredoxin_sf"/>
</dbReference>
<dbReference type="PANTHER" id="PTHR33375">
    <property type="entry name" value="CHROMOSOME-PARTITIONING PROTEIN PARB-RELATED"/>
    <property type="match status" value="1"/>
</dbReference>
<dbReference type="SUPFAM" id="SSF110849">
    <property type="entry name" value="ParB/Sulfiredoxin"/>
    <property type="match status" value="1"/>
</dbReference>
<organism evidence="2 3">
    <name type="scientific">Candidatus Magnetoglobus multicellularis str. Araruama</name>
    <dbReference type="NCBI Taxonomy" id="890399"/>
    <lineage>
        <taxon>Bacteria</taxon>
        <taxon>Pseudomonadati</taxon>
        <taxon>Thermodesulfobacteriota</taxon>
        <taxon>Desulfobacteria</taxon>
        <taxon>Desulfobacterales</taxon>
        <taxon>Desulfobacteraceae</taxon>
        <taxon>Candidatus Magnetoglobus</taxon>
    </lineage>
</organism>
<name>A0A1V1P7G1_9BACT</name>